<dbReference type="EMBL" id="JOKG01000004">
    <property type="protein sequence ID" value="KEQ12699.1"/>
    <property type="molecule type" value="Genomic_DNA"/>
</dbReference>
<keyword evidence="3" id="KW-1185">Reference proteome</keyword>
<sequence length="96" mass="10945">MFMKDTDQYESAACNCVEVGTLIREDDTLLTLDFCDNDQMTAKEQFDRMEKDALSVGSGNCQIQSEMVEADGKPIIRAMFDFDCTAEKLIFQMKHK</sequence>
<accession>A0A081N2M6</accession>
<dbReference type="GO" id="GO:0005829">
    <property type="term" value="C:cytosol"/>
    <property type="evidence" value="ECO:0007669"/>
    <property type="project" value="TreeGrafter"/>
</dbReference>
<name>A0A081N2M6_9GAMM</name>
<evidence type="ECO:0000256" key="1">
    <source>
        <dbReference type="ARBA" id="ARBA00006201"/>
    </source>
</evidence>
<proteinExistence type="inferred from homology"/>
<reference evidence="2 3" key="1">
    <citation type="submission" date="2014-06" db="EMBL/GenBank/DDBJ databases">
        <title>Whole Genome Sequences of Three Symbiotic Endozoicomonas Bacteria.</title>
        <authorList>
            <person name="Neave M.J."/>
            <person name="Apprill A."/>
            <person name="Voolstra C.R."/>
        </authorList>
    </citation>
    <scope>NUCLEOTIDE SEQUENCE [LARGE SCALE GENOMIC DNA]</scope>
    <source>
        <strain evidence="2 3">LMG 24815</strain>
    </source>
</reference>
<dbReference type="Pfam" id="PF04175">
    <property type="entry name" value="DUF406"/>
    <property type="match status" value="1"/>
</dbReference>
<dbReference type="InterPro" id="IPR005272">
    <property type="entry name" value="DUF406"/>
</dbReference>
<organism evidence="2 3">
    <name type="scientific">Endozoicomonas montiporae</name>
    <dbReference type="NCBI Taxonomy" id="1027273"/>
    <lineage>
        <taxon>Bacteria</taxon>
        <taxon>Pseudomonadati</taxon>
        <taxon>Pseudomonadota</taxon>
        <taxon>Gammaproteobacteria</taxon>
        <taxon>Oceanospirillales</taxon>
        <taxon>Endozoicomonadaceae</taxon>
        <taxon>Endozoicomonas</taxon>
    </lineage>
</organism>
<evidence type="ECO:0008006" key="4">
    <source>
        <dbReference type="Google" id="ProtNLM"/>
    </source>
</evidence>
<dbReference type="PANTHER" id="PTHR38769:SF1">
    <property type="entry name" value="UPF0381 PROTEIN YFCZ-RELATED"/>
    <property type="match status" value="1"/>
</dbReference>
<dbReference type="Gene3D" id="3.30.70.860">
    <property type="match status" value="1"/>
</dbReference>
<gene>
    <name evidence="2" type="ORF">GZ77_19650</name>
</gene>
<protein>
    <recommendedName>
        <fullName evidence="4">DUF406 family protein</fullName>
    </recommendedName>
</protein>
<dbReference type="AlphaFoldDB" id="A0A081N2M6"/>
<comment type="similarity">
    <text evidence="1">Belongs to the UPF0381 family.</text>
</comment>
<evidence type="ECO:0000313" key="3">
    <source>
        <dbReference type="Proteomes" id="UP000028006"/>
    </source>
</evidence>
<dbReference type="Proteomes" id="UP000028006">
    <property type="component" value="Unassembled WGS sequence"/>
</dbReference>
<evidence type="ECO:0000313" key="2">
    <source>
        <dbReference type="EMBL" id="KEQ12699.1"/>
    </source>
</evidence>
<dbReference type="PANTHER" id="PTHR38769">
    <property type="entry name" value="UPF0381 PROTEIN YFCZ-RELATED"/>
    <property type="match status" value="1"/>
</dbReference>
<dbReference type="InterPro" id="IPR035571">
    <property type="entry name" value="UPF0234-like_C"/>
</dbReference>
<comment type="caution">
    <text evidence="2">The sequence shown here is derived from an EMBL/GenBank/DDBJ whole genome shotgun (WGS) entry which is preliminary data.</text>
</comment>